<keyword evidence="7" id="KW-1185">Reference proteome</keyword>
<evidence type="ECO:0000259" key="5">
    <source>
        <dbReference type="PROSITE" id="PS50888"/>
    </source>
</evidence>
<organism evidence="6 7">
    <name type="scientific">Malassezia yamatoensis</name>
    <dbReference type="NCBI Taxonomy" id="253288"/>
    <lineage>
        <taxon>Eukaryota</taxon>
        <taxon>Fungi</taxon>
        <taxon>Dikarya</taxon>
        <taxon>Basidiomycota</taxon>
        <taxon>Ustilaginomycotina</taxon>
        <taxon>Malasseziomycetes</taxon>
        <taxon>Malasseziales</taxon>
        <taxon>Malasseziaceae</taxon>
        <taxon>Malassezia</taxon>
    </lineage>
</organism>
<dbReference type="AlphaFoldDB" id="A0AAJ5YY44"/>
<dbReference type="Proteomes" id="UP001219567">
    <property type="component" value="Chromosome 3"/>
</dbReference>
<evidence type="ECO:0000256" key="3">
    <source>
        <dbReference type="ARBA" id="ARBA00023163"/>
    </source>
</evidence>
<dbReference type="PROSITE" id="PS50888">
    <property type="entry name" value="BHLH"/>
    <property type="match status" value="1"/>
</dbReference>
<gene>
    <name evidence="6" type="ORF">MYAM1_002517</name>
</gene>
<keyword evidence="4" id="KW-0539">Nucleus</keyword>
<dbReference type="PANTHER" id="PTHR46117">
    <property type="entry name" value="FI24210P1"/>
    <property type="match status" value="1"/>
</dbReference>
<keyword evidence="3" id="KW-0804">Transcription</keyword>
<dbReference type="SUPFAM" id="SSF47459">
    <property type="entry name" value="HLH, helix-loop-helix DNA-binding domain"/>
    <property type="match status" value="1"/>
</dbReference>
<sequence>MLKLSTPFNTEYQWHLAKIRLGARSKSDDFGDIHRDVLASDTENGDETESVPIAMMSMGEFEAKKVMDKRRRRRESHNAVERRRLATLLPEPMLLDAITEGEDQVPLNTEGLPSDSCLRMPSFTRFASALAPVDADNSALAAAQAKPNKGIILRKSVEYIRQLQQFLDMQMQRNTMLEAELRNVYVNKADPRSNIFVPESSASLAAPNSTQAPSSTINWNELSKSITNASTKHLVTSLPNTHDIHVKSEAIE</sequence>
<name>A0AAJ5YY44_9BASI</name>
<proteinExistence type="predicted"/>
<dbReference type="GO" id="GO:0000978">
    <property type="term" value="F:RNA polymerase II cis-regulatory region sequence-specific DNA binding"/>
    <property type="evidence" value="ECO:0007669"/>
    <property type="project" value="TreeGrafter"/>
</dbReference>
<dbReference type="Gene3D" id="4.10.280.10">
    <property type="entry name" value="Helix-loop-helix DNA-binding domain"/>
    <property type="match status" value="1"/>
</dbReference>
<reference evidence="6 7" key="1">
    <citation type="submission" date="2023-03" db="EMBL/GenBank/DDBJ databases">
        <title>Mating type loci evolution in Malassezia.</title>
        <authorList>
            <person name="Coelho M.A."/>
        </authorList>
    </citation>
    <scope>NUCLEOTIDE SEQUENCE [LARGE SCALE GENOMIC DNA]</scope>
    <source>
        <strain evidence="6 7">CBS 9725</strain>
    </source>
</reference>
<dbReference type="EMBL" id="CP119945">
    <property type="protein sequence ID" value="WFC99772.1"/>
    <property type="molecule type" value="Genomic_DNA"/>
</dbReference>
<dbReference type="GO" id="GO:0046983">
    <property type="term" value="F:protein dimerization activity"/>
    <property type="evidence" value="ECO:0007669"/>
    <property type="project" value="InterPro"/>
</dbReference>
<dbReference type="InterPro" id="IPR011598">
    <property type="entry name" value="bHLH_dom"/>
</dbReference>
<comment type="subcellular location">
    <subcellularLocation>
        <location evidence="1">Nucleus</location>
    </subcellularLocation>
</comment>
<keyword evidence="2" id="KW-0805">Transcription regulation</keyword>
<feature type="domain" description="BHLH" evidence="5">
    <location>
        <begin position="72"/>
        <end position="163"/>
    </location>
</feature>
<evidence type="ECO:0000313" key="7">
    <source>
        <dbReference type="Proteomes" id="UP001219567"/>
    </source>
</evidence>
<dbReference type="PANTHER" id="PTHR46117:SF3">
    <property type="entry name" value="FI24210P1"/>
    <property type="match status" value="1"/>
</dbReference>
<dbReference type="InterPro" id="IPR051732">
    <property type="entry name" value="USF"/>
</dbReference>
<dbReference type="GO" id="GO:0005634">
    <property type="term" value="C:nucleus"/>
    <property type="evidence" value="ECO:0007669"/>
    <property type="project" value="UniProtKB-SubCell"/>
</dbReference>
<evidence type="ECO:0000256" key="1">
    <source>
        <dbReference type="ARBA" id="ARBA00004123"/>
    </source>
</evidence>
<dbReference type="GO" id="GO:0000981">
    <property type="term" value="F:DNA-binding transcription factor activity, RNA polymerase II-specific"/>
    <property type="evidence" value="ECO:0007669"/>
    <property type="project" value="TreeGrafter"/>
</dbReference>
<evidence type="ECO:0000256" key="4">
    <source>
        <dbReference type="ARBA" id="ARBA00023242"/>
    </source>
</evidence>
<accession>A0AAJ5YY44</accession>
<evidence type="ECO:0000313" key="6">
    <source>
        <dbReference type="EMBL" id="WFC99772.1"/>
    </source>
</evidence>
<protein>
    <recommendedName>
        <fullName evidence="5">BHLH domain-containing protein</fullName>
    </recommendedName>
</protein>
<dbReference type="InterPro" id="IPR036638">
    <property type="entry name" value="HLH_DNA-bd_sf"/>
</dbReference>
<evidence type="ECO:0000256" key="2">
    <source>
        <dbReference type="ARBA" id="ARBA00023015"/>
    </source>
</evidence>